<evidence type="ECO:0000256" key="1">
    <source>
        <dbReference type="SAM" id="MobiDB-lite"/>
    </source>
</evidence>
<dbReference type="EMBL" id="SIJK02000032">
    <property type="protein sequence ID" value="MBP1467323.1"/>
    <property type="molecule type" value="Genomic_DNA"/>
</dbReference>
<dbReference type="RefSeq" id="WP_135479531.1">
    <property type="nucleotide sequence ID" value="NZ_SIJK02000032.1"/>
</dbReference>
<dbReference type="InterPro" id="IPR027417">
    <property type="entry name" value="P-loop_NTPase"/>
</dbReference>
<feature type="transmembrane region" description="Helical" evidence="2">
    <location>
        <begin position="425"/>
        <end position="448"/>
    </location>
</feature>
<organism evidence="3 4">
    <name type="scientific">Candidatus Chloroploca mongolica</name>
    <dbReference type="NCBI Taxonomy" id="2528176"/>
    <lineage>
        <taxon>Bacteria</taxon>
        <taxon>Bacillati</taxon>
        <taxon>Chloroflexota</taxon>
        <taxon>Chloroflexia</taxon>
        <taxon>Chloroflexales</taxon>
        <taxon>Chloroflexineae</taxon>
        <taxon>Oscillochloridaceae</taxon>
        <taxon>Candidatus Chloroploca</taxon>
    </lineage>
</organism>
<dbReference type="Proteomes" id="UP001193081">
    <property type="component" value="Unassembled WGS sequence"/>
</dbReference>
<feature type="region of interest" description="Disordered" evidence="1">
    <location>
        <begin position="71"/>
        <end position="104"/>
    </location>
</feature>
<evidence type="ECO:0000313" key="4">
    <source>
        <dbReference type="Proteomes" id="UP001193081"/>
    </source>
</evidence>
<name>A0ABS4DD17_9CHLR</name>
<gene>
    <name evidence="3" type="ORF">EYB53_016540</name>
</gene>
<feature type="compositionally biased region" description="Pro residues" evidence="1">
    <location>
        <begin position="81"/>
        <end position="90"/>
    </location>
</feature>
<keyword evidence="2" id="KW-0812">Transmembrane</keyword>
<comment type="caution">
    <text evidence="3">The sequence shown here is derived from an EMBL/GenBank/DDBJ whole genome shotgun (WGS) entry which is preliminary data.</text>
</comment>
<sequence length="464" mass="50940">MTAMLTQDEIDQLVARLRTYRRTLAHYLQQRAALSSSFEPPGVSAGIREARTQIAQLKAALRAQHIAVEEHPDDVESLPVAPEPTPPPTPNSVAGAPPSPHRMPFAPSRPLVPPEPIFGRDHLLQQVGRSLRDGQSVNLVGAKALGKTSLINYLLAEDGPLRPTPICWAVLNLDAIHQVGQFYAAAATGLLLALPAEQQRQPAPAALIAEATSGSVADAELLRRVLSAYARLQPIVLPLLAIDNFEKLLRPTSAQAFHFPTFFDDLREMRQTRRLLMLVASDERIERYCTERRDGLTSSFYDGLMVYHLPELAPSDAEALLLQPGRHSLTNAEVRAARDWAGGHPAHLQIAGTALYRARDEGSGLEQALRYYRDQIPLPLPAPAQVAPQRRGVWGWLRHALAWLLSLPKHLGQLIKRIGSGLDALSAWIFGLFFVVVVLLVVFGVIPLEQARAWLQDMLGLGGT</sequence>
<accession>A0ABS4DD17</accession>
<evidence type="ECO:0000256" key="2">
    <source>
        <dbReference type="SAM" id="Phobius"/>
    </source>
</evidence>
<dbReference type="Gene3D" id="3.40.50.300">
    <property type="entry name" value="P-loop containing nucleotide triphosphate hydrolases"/>
    <property type="match status" value="1"/>
</dbReference>
<keyword evidence="2" id="KW-1133">Transmembrane helix</keyword>
<keyword evidence="2" id="KW-0472">Membrane</keyword>
<keyword evidence="4" id="KW-1185">Reference proteome</keyword>
<proteinExistence type="predicted"/>
<dbReference type="SUPFAM" id="SSF52540">
    <property type="entry name" value="P-loop containing nucleoside triphosphate hydrolases"/>
    <property type="match status" value="1"/>
</dbReference>
<evidence type="ECO:0000313" key="3">
    <source>
        <dbReference type="EMBL" id="MBP1467323.1"/>
    </source>
</evidence>
<reference evidence="3 4" key="1">
    <citation type="submission" date="2021-03" db="EMBL/GenBank/DDBJ databases">
        <authorList>
            <person name="Grouzdev D.S."/>
        </authorList>
    </citation>
    <scope>NUCLEOTIDE SEQUENCE [LARGE SCALE GENOMIC DNA]</scope>
    <source>
        <strain evidence="3 4">M50-1</strain>
    </source>
</reference>
<protein>
    <recommendedName>
        <fullName evidence="5">AAA family ATPase</fullName>
    </recommendedName>
</protein>
<evidence type="ECO:0008006" key="5">
    <source>
        <dbReference type="Google" id="ProtNLM"/>
    </source>
</evidence>